<dbReference type="AlphaFoldDB" id="A0A0H5QWJ1"/>
<organism evidence="1">
    <name type="scientific">Spongospora subterranea</name>
    <dbReference type="NCBI Taxonomy" id="70186"/>
    <lineage>
        <taxon>Eukaryota</taxon>
        <taxon>Sar</taxon>
        <taxon>Rhizaria</taxon>
        <taxon>Endomyxa</taxon>
        <taxon>Phytomyxea</taxon>
        <taxon>Plasmodiophorida</taxon>
        <taxon>Plasmodiophoridae</taxon>
        <taxon>Spongospora</taxon>
    </lineage>
</organism>
<evidence type="ECO:0008006" key="2">
    <source>
        <dbReference type="Google" id="ProtNLM"/>
    </source>
</evidence>
<dbReference type="SUPFAM" id="SSF48452">
    <property type="entry name" value="TPR-like"/>
    <property type="match status" value="1"/>
</dbReference>
<protein>
    <recommendedName>
        <fullName evidence="2">MalT-like TPR region domain-containing protein</fullName>
    </recommendedName>
</protein>
<dbReference type="Gene3D" id="1.25.40.10">
    <property type="entry name" value="Tetratricopeptide repeat domain"/>
    <property type="match status" value="1"/>
</dbReference>
<accession>A0A0H5QWJ1</accession>
<sequence length="229" mass="25452">MSSHSKSAAIIGLDSSMGFNHAALMFGGHSRHSKKMSISSKKRQSSPRLLTKKVLDPELEDVDMTPPEERLAKFSVLAVEYEERHDFEQLVTARMHCLALAQLCFGKTHPEVTLSHLRLGNAFQRRGLFVQAEQHAQTALDRLTSIDHGEKESKRIRFGALSTVGCAGIGLRQWAKAEPLLQQAQDLVEYASGASDKANLMLALSQVQTQVGPYPAVLLPYRHYTILFK</sequence>
<name>A0A0H5QWJ1_9EUKA</name>
<reference evidence="1" key="1">
    <citation type="submission" date="2015-04" db="EMBL/GenBank/DDBJ databases">
        <title>The genome sequence of the plant pathogenic Rhizarian Plasmodiophora brassicae reveals insights in its biotrophic life cycle and the origin of chitin synthesis.</title>
        <authorList>
            <person name="Schwelm A."/>
            <person name="Fogelqvist J."/>
            <person name="Knaust A."/>
            <person name="Julke S."/>
            <person name="Lilja T."/>
            <person name="Dhandapani V."/>
            <person name="Bonilla-Rosso G."/>
            <person name="Karlsson M."/>
            <person name="Shevchenko A."/>
            <person name="Choi S.R."/>
            <person name="Kim H.G."/>
            <person name="Park J.Y."/>
            <person name="Lim Y.P."/>
            <person name="Ludwig-Muller J."/>
            <person name="Dixelius C."/>
        </authorList>
    </citation>
    <scope>NUCLEOTIDE SEQUENCE</scope>
    <source>
        <tissue evidence="1">Potato root galls</tissue>
    </source>
</reference>
<dbReference type="InterPro" id="IPR011990">
    <property type="entry name" value="TPR-like_helical_dom_sf"/>
</dbReference>
<proteinExistence type="predicted"/>
<evidence type="ECO:0000313" key="1">
    <source>
        <dbReference type="EMBL" id="CRZ06328.1"/>
    </source>
</evidence>
<dbReference type="EMBL" id="HACM01005886">
    <property type="protein sequence ID" value="CRZ06328.1"/>
    <property type="molecule type" value="Transcribed_RNA"/>
</dbReference>